<dbReference type="AlphaFoldDB" id="Q4UFC3"/>
<sequence length="250" mass="29597">MKEVNREIGKLDSIDSIGIATIENARCPEHYELPIQYFCLTCNVHCFCSECALSSHSGCEVLTLKEAYNTVVNTYINKWISQISTKSENLQVSFKKVLEDKRDQWTLKLQDLINNSKQMHNKINDDLELIKNRMSEWVANNNKEIQNELETYTEEIDKIVQEYEEMIEKLRTERNNKNLTEILQFYNENCEYLRQIILGDTPRDVEYFVKNAPKHIRDRINISNNTFKEMTNKLTELQQNIRNCHAIEKY</sequence>
<dbReference type="InParanoid" id="Q4UFC3"/>
<evidence type="ECO:0000259" key="2">
    <source>
        <dbReference type="Pfam" id="PF00643"/>
    </source>
</evidence>
<feature type="domain" description="B box-type" evidence="2">
    <location>
        <begin position="23"/>
        <end position="58"/>
    </location>
</feature>
<proteinExistence type="predicted"/>
<protein>
    <recommendedName>
        <fullName evidence="2">B box-type domain-containing protein</fullName>
    </recommendedName>
</protein>
<accession>Q4UFC3</accession>
<dbReference type="SUPFAM" id="SSF47162">
    <property type="entry name" value="Apolipoprotein"/>
    <property type="match status" value="1"/>
</dbReference>
<evidence type="ECO:0000313" key="3">
    <source>
        <dbReference type="EMBL" id="CAI74193.1"/>
    </source>
</evidence>
<name>Q4UFC3_THEAN</name>
<dbReference type="KEGG" id="tan:TA15140"/>
<dbReference type="CDD" id="cd19756">
    <property type="entry name" value="Bbox2"/>
    <property type="match status" value="1"/>
</dbReference>
<evidence type="ECO:0000313" key="4">
    <source>
        <dbReference type="Proteomes" id="UP000001950"/>
    </source>
</evidence>
<dbReference type="EMBL" id="CR940348">
    <property type="protein sequence ID" value="CAI74193.1"/>
    <property type="molecule type" value="Genomic_DNA"/>
</dbReference>
<dbReference type="GeneID" id="3862201"/>
<dbReference type="eggNOG" id="ENOG502QZAF">
    <property type="taxonomic scope" value="Eukaryota"/>
</dbReference>
<dbReference type="Gene3D" id="3.30.160.60">
    <property type="entry name" value="Classic Zinc Finger"/>
    <property type="match status" value="1"/>
</dbReference>
<dbReference type="Pfam" id="PF00643">
    <property type="entry name" value="zf-B_box"/>
    <property type="match status" value="1"/>
</dbReference>
<reference evidence="3 4" key="1">
    <citation type="journal article" date="2005" name="Science">
        <title>Genome of the host-cell transforming parasite Theileria annulata compared with T. parva.</title>
        <authorList>
            <person name="Pain A."/>
            <person name="Renauld H."/>
            <person name="Berriman M."/>
            <person name="Murphy L."/>
            <person name="Yeats C.A."/>
            <person name="Weir W."/>
            <person name="Kerhornou A."/>
            <person name="Aslett M."/>
            <person name="Bishop R."/>
            <person name="Bouchier C."/>
            <person name="Cochet M."/>
            <person name="Coulson R.M.R."/>
            <person name="Cronin A."/>
            <person name="de Villiers E.P."/>
            <person name="Fraser A."/>
            <person name="Fosker N."/>
            <person name="Gardner M."/>
            <person name="Goble A."/>
            <person name="Griffiths-Jones S."/>
            <person name="Harris D.E."/>
            <person name="Katzer F."/>
            <person name="Larke N."/>
            <person name="Lord A."/>
            <person name="Maser P."/>
            <person name="McKellar S."/>
            <person name="Mooney P."/>
            <person name="Morton F."/>
            <person name="Nene V."/>
            <person name="O'Neil S."/>
            <person name="Price C."/>
            <person name="Quail M.A."/>
            <person name="Rabbinowitsch E."/>
            <person name="Rawlings N.D."/>
            <person name="Rutter S."/>
            <person name="Saunders D."/>
            <person name="Seeger K."/>
            <person name="Shah T."/>
            <person name="Squares R."/>
            <person name="Squares S."/>
            <person name="Tivey A."/>
            <person name="Walker A.R."/>
            <person name="Woodward J."/>
            <person name="Dobbelaere D.A.E."/>
            <person name="Langsley G."/>
            <person name="Rajandream M.A."/>
            <person name="McKeever D."/>
            <person name="Shiels B."/>
            <person name="Tait A."/>
            <person name="Barrell B.G."/>
            <person name="Hall N."/>
        </authorList>
    </citation>
    <scope>NUCLEOTIDE SEQUENCE [LARGE SCALE GENOMIC DNA]</scope>
    <source>
        <strain evidence="4">Ankara</strain>
    </source>
</reference>
<keyword evidence="4" id="KW-1185">Reference proteome</keyword>
<dbReference type="SUPFAM" id="SSF57845">
    <property type="entry name" value="B-box zinc-binding domain"/>
    <property type="match status" value="1"/>
</dbReference>
<keyword evidence="1" id="KW-0175">Coiled coil</keyword>
<dbReference type="GO" id="GO:0008270">
    <property type="term" value="F:zinc ion binding"/>
    <property type="evidence" value="ECO:0007669"/>
    <property type="project" value="InterPro"/>
</dbReference>
<dbReference type="STRING" id="5874.Q4UFC3"/>
<feature type="coiled-coil region" evidence="1">
    <location>
        <begin position="142"/>
        <end position="189"/>
    </location>
</feature>
<gene>
    <name evidence="3" type="ORF">TA15140</name>
</gene>
<dbReference type="Proteomes" id="UP000001950">
    <property type="component" value="Chromosome 2"/>
</dbReference>
<dbReference type="OMA" id="LPIQYFC"/>
<dbReference type="VEuPathDB" id="PiroplasmaDB:TA15140"/>
<dbReference type="OrthoDB" id="376097at2759"/>
<dbReference type="RefSeq" id="XP_951925.1">
    <property type="nucleotide sequence ID" value="XM_946832.1"/>
</dbReference>
<organism evidence="3 4">
    <name type="scientific">Theileria annulata</name>
    <dbReference type="NCBI Taxonomy" id="5874"/>
    <lineage>
        <taxon>Eukaryota</taxon>
        <taxon>Sar</taxon>
        <taxon>Alveolata</taxon>
        <taxon>Apicomplexa</taxon>
        <taxon>Aconoidasida</taxon>
        <taxon>Piroplasmida</taxon>
        <taxon>Theileriidae</taxon>
        <taxon>Theileria</taxon>
    </lineage>
</organism>
<dbReference type="InterPro" id="IPR000315">
    <property type="entry name" value="Znf_B-box"/>
</dbReference>
<evidence type="ECO:0000256" key="1">
    <source>
        <dbReference type="SAM" id="Coils"/>
    </source>
</evidence>